<feature type="domain" description="Guanylate cyclase" evidence="7">
    <location>
        <begin position="334"/>
        <end position="461"/>
    </location>
</feature>
<evidence type="ECO:0000256" key="5">
    <source>
        <dbReference type="SAM" id="MobiDB-lite"/>
    </source>
</evidence>
<keyword evidence="4 6" id="KW-0472">Membrane</keyword>
<keyword evidence="6" id="KW-0812">Transmembrane</keyword>
<dbReference type="Gene3D" id="3.30.70.1230">
    <property type="entry name" value="Nucleotide cyclase"/>
    <property type="match status" value="1"/>
</dbReference>
<dbReference type="Proteomes" id="UP000606991">
    <property type="component" value="Unassembled WGS sequence"/>
</dbReference>
<dbReference type="Pfam" id="PF00211">
    <property type="entry name" value="Guanylate_cyc"/>
    <property type="match status" value="1"/>
</dbReference>
<feature type="transmembrane region" description="Helical" evidence="6">
    <location>
        <begin position="197"/>
        <end position="217"/>
    </location>
</feature>
<evidence type="ECO:0000256" key="3">
    <source>
        <dbReference type="ARBA" id="ARBA00022475"/>
    </source>
</evidence>
<evidence type="ECO:0000256" key="6">
    <source>
        <dbReference type="SAM" id="Phobius"/>
    </source>
</evidence>
<dbReference type="SUPFAM" id="SSF158472">
    <property type="entry name" value="HAMP domain-like"/>
    <property type="match status" value="1"/>
</dbReference>
<dbReference type="AlphaFoldDB" id="A0A2W5ZIU1"/>
<dbReference type="PANTHER" id="PTHR43081:SF17">
    <property type="entry name" value="BLL5647 PROTEIN"/>
    <property type="match status" value="1"/>
</dbReference>
<dbReference type="Gene3D" id="6.10.340.10">
    <property type="match status" value="1"/>
</dbReference>
<dbReference type="SMART" id="SM00304">
    <property type="entry name" value="HAMP"/>
    <property type="match status" value="1"/>
</dbReference>
<dbReference type="EMBL" id="QHBU01000022">
    <property type="protein sequence ID" value="PZR83827.1"/>
    <property type="molecule type" value="Genomic_DNA"/>
</dbReference>
<comment type="subcellular location">
    <subcellularLocation>
        <location evidence="1">Cell membrane</location>
        <topology evidence="1">Multi-pass membrane protein</topology>
    </subcellularLocation>
</comment>
<evidence type="ECO:0000313" key="10">
    <source>
        <dbReference type="EMBL" id="PZR83827.1"/>
    </source>
</evidence>
<dbReference type="CDD" id="cd06225">
    <property type="entry name" value="HAMP"/>
    <property type="match status" value="1"/>
</dbReference>
<dbReference type="InterPro" id="IPR003660">
    <property type="entry name" value="HAMP_dom"/>
</dbReference>
<evidence type="ECO:0000313" key="9">
    <source>
        <dbReference type="EMBL" id="MBJ7596029.1"/>
    </source>
</evidence>
<dbReference type="PROSITE" id="PS50125">
    <property type="entry name" value="GUANYLATE_CYCLASE_2"/>
    <property type="match status" value="1"/>
</dbReference>
<feature type="transmembrane region" description="Helical" evidence="6">
    <location>
        <begin position="145"/>
        <end position="168"/>
    </location>
</feature>
<dbReference type="Proteomes" id="UP000248724">
    <property type="component" value="Unassembled WGS sequence"/>
</dbReference>
<comment type="similarity">
    <text evidence="2">Belongs to the adenylyl cyclase class-3 family.</text>
</comment>
<accession>A0A2W5ZIU1</accession>
<name>A0A2W5ZIU1_9BACT</name>
<evidence type="ECO:0000259" key="8">
    <source>
        <dbReference type="PROSITE" id="PS50885"/>
    </source>
</evidence>
<accession>A0A934N722</accession>
<proteinExistence type="inferred from homology"/>
<dbReference type="SMART" id="SM00044">
    <property type="entry name" value="CYCc"/>
    <property type="match status" value="1"/>
</dbReference>
<dbReference type="Pfam" id="PF00672">
    <property type="entry name" value="HAMP"/>
    <property type="match status" value="1"/>
</dbReference>
<dbReference type="GO" id="GO:0005886">
    <property type="term" value="C:plasma membrane"/>
    <property type="evidence" value="ECO:0007669"/>
    <property type="project" value="UniProtKB-SubCell"/>
</dbReference>
<feature type="transmembrane region" description="Helical" evidence="6">
    <location>
        <begin position="121"/>
        <end position="139"/>
    </location>
</feature>
<dbReference type="PANTHER" id="PTHR43081">
    <property type="entry name" value="ADENYLATE CYCLASE, TERMINAL-DIFFERENTIATION SPECIFIC-RELATED"/>
    <property type="match status" value="1"/>
</dbReference>
<evidence type="ECO:0000259" key="7">
    <source>
        <dbReference type="PROSITE" id="PS50125"/>
    </source>
</evidence>
<feature type="transmembrane region" description="Helical" evidence="6">
    <location>
        <begin position="229"/>
        <end position="254"/>
    </location>
</feature>
<evidence type="ECO:0000256" key="2">
    <source>
        <dbReference type="ARBA" id="ARBA00005381"/>
    </source>
</evidence>
<feature type="transmembrane region" description="Helical" evidence="6">
    <location>
        <begin position="64"/>
        <end position="85"/>
    </location>
</feature>
<dbReference type="PROSITE" id="PS50885">
    <property type="entry name" value="HAMP"/>
    <property type="match status" value="1"/>
</dbReference>
<evidence type="ECO:0000256" key="1">
    <source>
        <dbReference type="ARBA" id="ARBA00004651"/>
    </source>
</evidence>
<evidence type="ECO:0000313" key="11">
    <source>
        <dbReference type="Proteomes" id="UP000248724"/>
    </source>
</evidence>
<reference evidence="10 11" key="1">
    <citation type="journal article" date="2017" name="Nature">
        <title>Atmospheric trace gases support primary production in Antarctic desert surface soil.</title>
        <authorList>
            <person name="Ji M."/>
            <person name="Greening C."/>
            <person name="Vanwonterghem I."/>
            <person name="Carere C.R."/>
            <person name="Bay S.K."/>
            <person name="Steen J.A."/>
            <person name="Montgomery K."/>
            <person name="Lines T."/>
            <person name="Beardall J."/>
            <person name="van Dorst J."/>
            <person name="Snape I."/>
            <person name="Stott M.B."/>
            <person name="Hugenholtz P."/>
            <person name="Ferrari B.C."/>
        </authorList>
    </citation>
    <scope>NUCLEOTIDE SEQUENCE [LARGE SCALE GENOMIC DNA]</scope>
    <source>
        <strain evidence="10">RRmetagenome_bin12</strain>
    </source>
</reference>
<feature type="region of interest" description="Disordered" evidence="5">
    <location>
        <begin position="489"/>
        <end position="520"/>
    </location>
</feature>
<dbReference type="InterPro" id="IPR050697">
    <property type="entry name" value="Adenylyl/Guanylyl_Cyclase_3/4"/>
</dbReference>
<dbReference type="GO" id="GO:0006171">
    <property type="term" value="P:cAMP biosynthetic process"/>
    <property type="evidence" value="ECO:0007669"/>
    <property type="project" value="TreeGrafter"/>
</dbReference>
<sequence>MDALLNARREMRCIFTRSDPEIQKARWMTALSLGLANIAGAAITFAIGVLAFPSGAVTNRGLAILGFSTAGYLALTLVLGSVVALRIAATAEEVLTSQEPVPPAKLQEVLRNQWRHTQYCAIYWVGAAAMVGFLLAVVLQAEPILVFRGVLTVLLGGLTTCAIAFLLLERGMRPVVTRLREVLPEITACAPSVRARLLLAWGLGSGIPLLGIALTLVEQQGADHGRLFILLGLLTGAGILVGAYTSVLAAGSVADPLRALHRTMERVADGDLSATVPIQDSGEIGDLQLRFNRMTAGLREREQLRELFGRHVGTDVARYAVDNTNLGGEQRDVSVLFIDLRSSTALAETLPPVRLVAMLNDFFTTVVAAVESEGGWVNKFEGDAALCIFGAPVPQEDHAVHALRAARRLSNDLDELRRRHPDLDAGIGVAGGTVVAGNIGSAQRYEYTVIGDPVNVASRLCTLAKRAPGRVLVDSASVDAVGAEEQAKWESRGDVELRGRERPASVYAPVDTSRTPTAVS</sequence>
<dbReference type="CDD" id="cd07302">
    <property type="entry name" value="CHD"/>
    <property type="match status" value="1"/>
</dbReference>
<reference evidence="9 12" key="3">
    <citation type="submission" date="2020-10" db="EMBL/GenBank/DDBJ databases">
        <title>Ca. Dormibacterota MAGs.</title>
        <authorList>
            <person name="Montgomery K."/>
        </authorList>
    </citation>
    <scope>NUCLEOTIDE SEQUENCE [LARGE SCALE GENOMIC DNA]</scope>
    <source>
        <strain evidence="9">SC8812_S17_18</strain>
    </source>
</reference>
<keyword evidence="6" id="KW-1133">Transmembrane helix</keyword>
<dbReference type="RefSeq" id="WP_337313687.1">
    <property type="nucleotide sequence ID" value="NZ_JAEKNS010000145.1"/>
</dbReference>
<reference evidence="10" key="2">
    <citation type="submission" date="2018-05" db="EMBL/GenBank/DDBJ databases">
        <authorList>
            <person name="Ferrari B."/>
        </authorList>
    </citation>
    <scope>NUCLEOTIDE SEQUENCE</scope>
    <source>
        <strain evidence="10">RRmetagenome_bin12</strain>
    </source>
</reference>
<protein>
    <submittedName>
        <fullName evidence="10">Adenylate/guanylate cyclase domain-containing protein</fullName>
    </submittedName>
</protein>
<evidence type="ECO:0000313" key="12">
    <source>
        <dbReference type="Proteomes" id="UP000606991"/>
    </source>
</evidence>
<keyword evidence="3" id="KW-1003">Cell membrane</keyword>
<organism evidence="10 11">
    <name type="scientific">Candidatus Aeolococcus gillhamiae</name>
    <dbReference type="NCBI Taxonomy" id="3127015"/>
    <lineage>
        <taxon>Bacteria</taxon>
        <taxon>Bacillati</taxon>
        <taxon>Candidatus Dormiibacterota</taxon>
        <taxon>Candidatus Dormibacteria</taxon>
        <taxon>Candidatus Aeolococcales</taxon>
        <taxon>Candidatus Aeolococcaceae</taxon>
        <taxon>Candidatus Aeolococcus</taxon>
    </lineage>
</organism>
<evidence type="ECO:0000256" key="4">
    <source>
        <dbReference type="ARBA" id="ARBA00023136"/>
    </source>
</evidence>
<gene>
    <name evidence="10" type="ORF">DLM65_01040</name>
    <name evidence="9" type="ORF">JF886_14455</name>
</gene>
<dbReference type="SUPFAM" id="SSF55073">
    <property type="entry name" value="Nucleotide cyclase"/>
    <property type="match status" value="1"/>
</dbReference>
<dbReference type="InterPro" id="IPR029787">
    <property type="entry name" value="Nucleotide_cyclase"/>
</dbReference>
<feature type="transmembrane region" description="Helical" evidence="6">
    <location>
        <begin position="27"/>
        <end position="52"/>
    </location>
</feature>
<dbReference type="GO" id="GO:0004016">
    <property type="term" value="F:adenylate cyclase activity"/>
    <property type="evidence" value="ECO:0007669"/>
    <property type="project" value="UniProtKB-ARBA"/>
</dbReference>
<dbReference type="InterPro" id="IPR001054">
    <property type="entry name" value="A/G_cyclase"/>
</dbReference>
<feature type="compositionally biased region" description="Basic and acidic residues" evidence="5">
    <location>
        <begin position="489"/>
        <end position="503"/>
    </location>
</feature>
<dbReference type="EMBL" id="JAEKNS010000145">
    <property type="protein sequence ID" value="MBJ7596029.1"/>
    <property type="molecule type" value="Genomic_DNA"/>
</dbReference>
<dbReference type="GO" id="GO:0035556">
    <property type="term" value="P:intracellular signal transduction"/>
    <property type="evidence" value="ECO:0007669"/>
    <property type="project" value="InterPro"/>
</dbReference>
<comment type="caution">
    <text evidence="10">The sequence shown here is derived from an EMBL/GenBank/DDBJ whole genome shotgun (WGS) entry which is preliminary data.</text>
</comment>
<feature type="domain" description="HAMP" evidence="8">
    <location>
        <begin position="251"/>
        <end position="303"/>
    </location>
</feature>